<dbReference type="AlphaFoldDB" id="A0A8X7CEZ5"/>
<reference evidence="2" key="1">
    <citation type="submission" date="2020-08" db="EMBL/GenBank/DDBJ databases">
        <title>Multicomponent nature underlies the extraordinary mechanical properties of spider dragline silk.</title>
        <authorList>
            <person name="Kono N."/>
            <person name="Nakamura H."/>
            <person name="Mori M."/>
            <person name="Yoshida Y."/>
            <person name="Ohtoshi R."/>
            <person name="Malay A.D."/>
            <person name="Moran D.A.P."/>
            <person name="Tomita M."/>
            <person name="Numata K."/>
            <person name="Arakawa K."/>
        </authorList>
    </citation>
    <scope>NUCLEOTIDE SEQUENCE</scope>
</reference>
<organism evidence="2 3">
    <name type="scientific">Trichonephila inaurata madagascariensis</name>
    <dbReference type="NCBI Taxonomy" id="2747483"/>
    <lineage>
        <taxon>Eukaryota</taxon>
        <taxon>Metazoa</taxon>
        <taxon>Ecdysozoa</taxon>
        <taxon>Arthropoda</taxon>
        <taxon>Chelicerata</taxon>
        <taxon>Arachnida</taxon>
        <taxon>Araneae</taxon>
        <taxon>Araneomorphae</taxon>
        <taxon>Entelegynae</taxon>
        <taxon>Araneoidea</taxon>
        <taxon>Nephilidae</taxon>
        <taxon>Trichonephila</taxon>
        <taxon>Trichonephila inaurata</taxon>
    </lineage>
</organism>
<feature type="domain" description="Reverse transcriptase" evidence="1">
    <location>
        <begin position="10"/>
        <end position="69"/>
    </location>
</feature>
<evidence type="ECO:0000259" key="1">
    <source>
        <dbReference type="Pfam" id="PF00078"/>
    </source>
</evidence>
<sequence length="154" mass="16870">MCVATLARSRQGLSQGSALSPVLFNIMINLLSFIDNAVPEINSLLYADDLVLWSTGFDIPKLKSTLNSVLWESSQSVLTSTFTSYIRPVIDYGLEFLITATNNALSKLDIVQNKALRFITGAATSTPIAAMQLQTEISSPSERRQYSALLLVHD</sequence>
<accession>A0A8X7CEZ5</accession>
<keyword evidence="3" id="KW-1185">Reference proteome</keyword>
<dbReference type="InterPro" id="IPR000477">
    <property type="entry name" value="RT_dom"/>
</dbReference>
<comment type="caution">
    <text evidence="2">The sequence shown here is derived from an EMBL/GenBank/DDBJ whole genome shotgun (WGS) entry which is preliminary data.</text>
</comment>
<proteinExistence type="predicted"/>
<dbReference type="Pfam" id="PF00078">
    <property type="entry name" value="RVT_1"/>
    <property type="match status" value="1"/>
</dbReference>
<gene>
    <name evidence="2" type="ORF">TNIN_256631</name>
</gene>
<evidence type="ECO:0000313" key="3">
    <source>
        <dbReference type="Proteomes" id="UP000886998"/>
    </source>
</evidence>
<dbReference type="OrthoDB" id="6435936at2759"/>
<evidence type="ECO:0000313" key="2">
    <source>
        <dbReference type="EMBL" id="GFY69754.1"/>
    </source>
</evidence>
<dbReference type="EMBL" id="BMAV01017780">
    <property type="protein sequence ID" value="GFY69754.1"/>
    <property type="molecule type" value="Genomic_DNA"/>
</dbReference>
<name>A0A8X7CEZ5_9ARAC</name>
<protein>
    <recommendedName>
        <fullName evidence="1">Reverse transcriptase domain-containing protein</fullName>
    </recommendedName>
</protein>
<dbReference type="Proteomes" id="UP000886998">
    <property type="component" value="Unassembled WGS sequence"/>
</dbReference>